<dbReference type="InterPro" id="IPR000757">
    <property type="entry name" value="Beta-glucanase-like"/>
</dbReference>
<gene>
    <name evidence="3" type="ORF">L0M17_13985</name>
</gene>
<name>A0ABS9U306_9MICC</name>
<keyword evidence="4" id="KW-1185">Reference proteome</keyword>
<comment type="similarity">
    <text evidence="1">Belongs to the glycosyl hydrolase 16 family.</text>
</comment>
<feature type="domain" description="GH16" evidence="2">
    <location>
        <begin position="1"/>
        <end position="241"/>
    </location>
</feature>
<dbReference type="SUPFAM" id="SSF49899">
    <property type="entry name" value="Concanavalin A-like lectins/glucanases"/>
    <property type="match status" value="1"/>
</dbReference>
<dbReference type="GO" id="GO:0016787">
    <property type="term" value="F:hydrolase activity"/>
    <property type="evidence" value="ECO:0007669"/>
    <property type="project" value="UniProtKB-KW"/>
</dbReference>
<dbReference type="PROSITE" id="PS51762">
    <property type="entry name" value="GH16_2"/>
    <property type="match status" value="1"/>
</dbReference>
<organism evidence="3 4">
    <name type="scientific">Sinomonas terrae</name>
    <dbReference type="NCBI Taxonomy" id="2908838"/>
    <lineage>
        <taxon>Bacteria</taxon>
        <taxon>Bacillati</taxon>
        <taxon>Actinomycetota</taxon>
        <taxon>Actinomycetes</taxon>
        <taxon>Micrococcales</taxon>
        <taxon>Micrococcaceae</taxon>
        <taxon>Sinomonas</taxon>
    </lineage>
</organism>
<proteinExistence type="inferred from homology"/>
<reference evidence="3 4" key="1">
    <citation type="submission" date="2022-03" db="EMBL/GenBank/DDBJ databases">
        <title>Sinomonas sp. isolated from a soil.</title>
        <authorList>
            <person name="Han J."/>
            <person name="Kim D.-U."/>
        </authorList>
    </citation>
    <scope>NUCLEOTIDE SEQUENCE [LARGE SCALE GENOMIC DNA]</scope>
    <source>
        <strain evidence="3 4">5-5</strain>
    </source>
</reference>
<evidence type="ECO:0000313" key="3">
    <source>
        <dbReference type="EMBL" id="MCH6471074.1"/>
    </source>
</evidence>
<dbReference type="Gene3D" id="2.60.120.200">
    <property type="match status" value="1"/>
</dbReference>
<dbReference type="PANTHER" id="PTHR10963">
    <property type="entry name" value="GLYCOSYL HYDROLASE-RELATED"/>
    <property type="match status" value="1"/>
</dbReference>
<sequence>MPLGDPPGWKQVFADDFTEGDVPLGSFPGSLSAKWSANYFDGTPDTAGQKNGGRSGYYPSKVLSVHNGVLDMYLHSEGGVSMGAAPAPKINGDNQPPYDSQMYGMYSVRFRSDAVPGFKTAWLLWPDSGIWPRDGEIDYPEQDLSAKFFAALHSTGSNQGSASATFQTDASFQTWNTATIEWTPGRVEFFLNGKSIGASTSGVPDVPMHYILQTESCLPTCPNPKTQGHLYVDWVAIWALR</sequence>
<evidence type="ECO:0000313" key="4">
    <source>
        <dbReference type="Proteomes" id="UP001202922"/>
    </source>
</evidence>
<evidence type="ECO:0000259" key="2">
    <source>
        <dbReference type="PROSITE" id="PS51762"/>
    </source>
</evidence>
<accession>A0ABS9U306</accession>
<dbReference type="PANTHER" id="PTHR10963:SF55">
    <property type="entry name" value="GLYCOSIDE HYDROLASE FAMILY 16 PROTEIN"/>
    <property type="match status" value="1"/>
</dbReference>
<protein>
    <submittedName>
        <fullName evidence="3">Glycoside hydrolase family 16 protein</fullName>
    </submittedName>
</protein>
<dbReference type="InterPro" id="IPR050546">
    <property type="entry name" value="Glycosyl_Hydrlase_16"/>
</dbReference>
<dbReference type="Pfam" id="PF00722">
    <property type="entry name" value="Glyco_hydro_16"/>
    <property type="match status" value="1"/>
</dbReference>
<dbReference type="EMBL" id="JAKZBV010000001">
    <property type="protein sequence ID" value="MCH6471074.1"/>
    <property type="molecule type" value="Genomic_DNA"/>
</dbReference>
<dbReference type="CDD" id="cd00413">
    <property type="entry name" value="Glyco_hydrolase_16"/>
    <property type="match status" value="1"/>
</dbReference>
<comment type="caution">
    <text evidence="3">The sequence shown here is derived from an EMBL/GenBank/DDBJ whole genome shotgun (WGS) entry which is preliminary data.</text>
</comment>
<keyword evidence="3" id="KW-0378">Hydrolase</keyword>
<dbReference type="Proteomes" id="UP001202922">
    <property type="component" value="Unassembled WGS sequence"/>
</dbReference>
<evidence type="ECO:0000256" key="1">
    <source>
        <dbReference type="ARBA" id="ARBA00006865"/>
    </source>
</evidence>
<dbReference type="RefSeq" id="WP_241054674.1">
    <property type="nucleotide sequence ID" value="NZ_JAKZBV010000001.1"/>
</dbReference>
<dbReference type="InterPro" id="IPR013320">
    <property type="entry name" value="ConA-like_dom_sf"/>
</dbReference>